<evidence type="ECO:0000256" key="3">
    <source>
        <dbReference type="SAM" id="SignalP"/>
    </source>
</evidence>
<organism evidence="4 5">
    <name type="scientific">Malassezia nana</name>
    <dbReference type="NCBI Taxonomy" id="180528"/>
    <lineage>
        <taxon>Eukaryota</taxon>
        <taxon>Fungi</taxon>
        <taxon>Dikarya</taxon>
        <taxon>Basidiomycota</taxon>
        <taxon>Ustilaginomycotina</taxon>
        <taxon>Malasseziomycetes</taxon>
        <taxon>Malasseziales</taxon>
        <taxon>Malasseziaceae</taxon>
        <taxon>Malassezia</taxon>
    </lineage>
</organism>
<feature type="chain" id="PRO_5042231245" evidence="3">
    <location>
        <begin position="20"/>
        <end position="986"/>
    </location>
</feature>
<dbReference type="InterPro" id="IPR006597">
    <property type="entry name" value="Sel1-like"/>
</dbReference>
<dbReference type="Pfam" id="PF08238">
    <property type="entry name" value="Sel1"/>
    <property type="match status" value="6"/>
</dbReference>
<dbReference type="PANTHER" id="PTHR11102:SF147">
    <property type="entry name" value="SEL1L ADAPTOR SUBUNIT OF ERAD E3 UBIQUITIN LIGASE"/>
    <property type="match status" value="1"/>
</dbReference>
<keyword evidence="2" id="KW-0812">Transmembrane</keyword>
<feature type="signal peptide" evidence="3">
    <location>
        <begin position="1"/>
        <end position="19"/>
    </location>
</feature>
<evidence type="ECO:0000313" key="5">
    <source>
        <dbReference type="Proteomes" id="UP001213623"/>
    </source>
</evidence>
<keyword evidence="2" id="KW-1133">Transmembrane helix</keyword>
<dbReference type="GO" id="GO:0005789">
    <property type="term" value="C:endoplasmic reticulum membrane"/>
    <property type="evidence" value="ECO:0007669"/>
    <property type="project" value="TreeGrafter"/>
</dbReference>
<dbReference type="AlphaFoldDB" id="A0AAF0EPY6"/>
<keyword evidence="2" id="KW-0472">Membrane</keyword>
<sequence length="986" mass="111343">MYRAWWLGILACAVALVHAGATQWDSDAIAQADTASLAIYFNATYPDRQVALNEALSLFRSLVDYAHDSLGAQPPRTSYQKDILGQIKHQVGRWARRVGHSYTHDASGAYIGPLRGVAAKLIQACSGSKSTTTRSAHTYYDPPTTPLWPDWDFDMAKAQNAHLENDWPITNGWEQAMWGPFVGPIHENLSPRMQAIVERDCKRRSRTALLDLLQSLLGIPSATPTEPEPHLIAKRVHAERLLEWLAFSVPLDEAMILSDAFAGRNSGSPAQDDALWILGEHFLWGTHGATPNATRALECYARLAMHGNATAHARLGYLHSSAYVADMHQIPSRPDEALVHYALASQEKDWHAQGAMAYRYRHGVGVPMDCREALTTYDRMARDAYQMYLNGPPGGRRLPYTKIRLSDIHLSRDMHPFIRWSQRRKDNWLVLALRNHLTRRMMQQQPKALTDKKALQRLMEIYEDYALEDEPWRRYMLARSYYFGSIVADHEVLGAIAYDPVASAQHALALALARWPYPPVLEDIHDGLYVGTKLRPAYISQDMDLDHREAAQAAASLLGLQYLRGEGVPQDFMRAKVWFTRAALANDTQGLVGLGWMYLNGYGGLTPNATKAKSFFSRPIFSPQVRLESLKQAMREQDWDKAKYVYQSLMYMTNWEWDYTLLLDDSFEENYLRGSLYMNDYLSELNHDNASQITNTTNCQKSLSFLEEAVERADWNDPIYHRAAAAYDRGDLATALQAWSIAAETGIEEAQDNMAFVLDQFTSWKHMPTPGIDDALALHYWAQSARQGSVHARHKICEYILFGLTDGGAQRAANCFGDMVDLDTSIKHKAQNDGSMANSNPLSHIFDEMSAWRLGSMYAQGSPSMKRDLALAKRLYDQVNTMYPESTGLLMFFLMVRLFFQALWYMLQGDVTARGMLLSYLPSSLTTPWSNELISMVVELSLFFAGVLCLLALAWVRRYVQRRLTTAEAARTTALQRGSSTDTSTS</sequence>
<gene>
    <name evidence="4" type="primary">HRD3</name>
    <name evidence="4" type="ORF">MNAN1_003532</name>
</gene>
<reference evidence="4" key="1">
    <citation type="submission" date="2023-03" db="EMBL/GenBank/DDBJ databases">
        <title>Mating type loci evolution in Malassezia.</title>
        <authorList>
            <person name="Coelho M.A."/>
        </authorList>
    </citation>
    <scope>NUCLEOTIDE SEQUENCE</scope>
    <source>
        <strain evidence="4">CBS 9557</strain>
    </source>
</reference>
<dbReference type="Proteomes" id="UP001213623">
    <property type="component" value="Chromosome 7"/>
</dbReference>
<keyword evidence="3" id="KW-0732">Signal</keyword>
<dbReference type="SMART" id="SM00671">
    <property type="entry name" value="SEL1"/>
    <property type="match status" value="7"/>
</dbReference>
<evidence type="ECO:0000256" key="2">
    <source>
        <dbReference type="SAM" id="Phobius"/>
    </source>
</evidence>
<evidence type="ECO:0000256" key="1">
    <source>
        <dbReference type="ARBA" id="ARBA00038101"/>
    </source>
</evidence>
<keyword evidence="5" id="KW-1185">Reference proteome</keyword>
<dbReference type="GO" id="GO:0036503">
    <property type="term" value="P:ERAD pathway"/>
    <property type="evidence" value="ECO:0007669"/>
    <property type="project" value="TreeGrafter"/>
</dbReference>
<dbReference type="Gene3D" id="1.25.40.10">
    <property type="entry name" value="Tetratricopeptide repeat domain"/>
    <property type="match status" value="2"/>
</dbReference>
<evidence type="ECO:0000313" key="4">
    <source>
        <dbReference type="EMBL" id="WFD28520.1"/>
    </source>
</evidence>
<dbReference type="InterPro" id="IPR050767">
    <property type="entry name" value="Sel1_AlgK"/>
</dbReference>
<dbReference type="SUPFAM" id="SSF81901">
    <property type="entry name" value="HCP-like"/>
    <property type="match status" value="2"/>
</dbReference>
<name>A0AAF0EPY6_9BASI</name>
<comment type="similarity">
    <text evidence="1">Belongs to the sel-1 family.</text>
</comment>
<dbReference type="InterPro" id="IPR011990">
    <property type="entry name" value="TPR-like_helical_dom_sf"/>
</dbReference>
<feature type="transmembrane region" description="Helical" evidence="2">
    <location>
        <begin position="933"/>
        <end position="956"/>
    </location>
</feature>
<accession>A0AAF0EPY6</accession>
<dbReference type="PANTHER" id="PTHR11102">
    <property type="entry name" value="SEL-1-LIKE PROTEIN"/>
    <property type="match status" value="1"/>
</dbReference>
<dbReference type="EMBL" id="CP119898">
    <property type="protein sequence ID" value="WFD28520.1"/>
    <property type="molecule type" value="Genomic_DNA"/>
</dbReference>
<protein>
    <submittedName>
        <fullName evidence="4">ERAD-associated protein</fullName>
    </submittedName>
</protein>
<proteinExistence type="inferred from homology"/>